<evidence type="ECO:0000256" key="5">
    <source>
        <dbReference type="ARBA" id="ARBA00022691"/>
    </source>
</evidence>
<dbReference type="GO" id="GO:0046872">
    <property type="term" value="F:metal ion binding"/>
    <property type="evidence" value="ECO:0007669"/>
    <property type="project" value="UniProtKB-KW"/>
</dbReference>
<reference evidence="11 12" key="1">
    <citation type="submission" date="2019-03" db="EMBL/GenBank/DDBJ databases">
        <title>Genomic Encyclopedia of Type Strains, Phase IV (KMG-IV): sequencing the most valuable type-strain genomes for metagenomic binning, comparative biology and taxonomic classification.</title>
        <authorList>
            <person name="Goeker M."/>
        </authorList>
    </citation>
    <scope>NUCLEOTIDE SEQUENCE [LARGE SCALE GENOMIC DNA]</scope>
    <source>
        <strain evidence="11 12">DSM 13587</strain>
    </source>
</reference>
<dbReference type="PROSITE" id="PS51918">
    <property type="entry name" value="RADICAL_SAM"/>
    <property type="match status" value="1"/>
</dbReference>
<comment type="caution">
    <text evidence="11">The sequence shown here is derived from an EMBL/GenBank/DDBJ whole genome shotgun (WGS) entry which is preliminary data.</text>
</comment>
<comment type="similarity">
    <text evidence="3">Belongs to the radical SAM superfamily. KamA family.</text>
</comment>
<proteinExistence type="inferred from homology"/>
<dbReference type="PANTHER" id="PTHR30538">
    <property type="entry name" value="LYSINE 2,3-AMINOMUTASE-RELATED"/>
    <property type="match status" value="1"/>
</dbReference>
<keyword evidence="5" id="KW-0949">S-adenosyl-L-methionine</keyword>
<dbReference type="EMBL" id="SMAO01000002">
    <property type="protein sequence ID" value="TCT23093.1"/>
    <property type="molecule type" value="Genomic_DNA"/>
</dbReference>
<keyword evidence="12" id="KW-1185">Reference proteome</keyword>
<evidence type="ECO:0000313" key="12">
    <source>
        <dbReference type="Proteomes" id="UP000295717"/>
    </source>
</evidence>
<dbReference type="GO" id="GO:0003824">
    <property type="term" value="F:catalytic activity"/>
    <property type="evidence" value="ECO:0007669"/>
    <property type="project" value="InterPro"/>
</dbReference>
<keyword evidence="9" id="KW-0411">Iron-sulfur</keyword>
<evidence type="ECO:0000313" key="11">
    <source>
        <dbReference type="EMBL" id="TCT23093.1"/>
    </source>
</evidence>
<dbReference type="Gene3D" id="3.20.20.70">
    <property type="entry name" value="Aldolase class I"/>
    <property type="match status" value="1"/>
</dbReference>
<keyword evidence="8" id="KW-0408">Iron</keyword>
<name>A0A4R3N7M0_9GAMM</name>
<evidence type="ECO:0000256" key="6">
    <source>
        <dbReference type="ARBA" id="ARBA00022723"/>
    </source>
</evidence>
<gene>
    <name evidence="11" type="ORF">EDC35_102430</name>
</gene>
<dbReference type="InterPro" id="IPR058240">
    <property type="entry name" value="rSAM_sf"/>
</dbReference>
<keyword evidence="7" id="KW-0663">Pyridoxal phosphate</keyword>
<dbReference type="SFLD" id="SFLDG01070">
    <property type="entry name" value="PLP-dependent"/>
    <property type="match status" value="1"/>
</dbReference>
<evidence type="ECO:0000256" key="4">
    <source>
        <dbReference type="ARBA" id="ARBA00022485"/>
    </source>
</evidence>
<dbReference type="RefSeq" id="WP_132976199.1">
    <property type="nucleotide sequence ID" value="NZ_SMAO01000002.1"/>
</dbReference>
<keyword evidence="4" id="KW-0004">4Fe-4S</keyword>
<dbReference type="InterPro" id="IPR007197">
    <property type="entry name" value="rSAM"/>
</dbReference>
<dbReference type="GO" id="GO:0051539">
    <property type="term" value="F:4 iron, 4 sulfur cluster binding"/>
    <property type="evidence" value="ECO:0007669"/>
    <property type="project" value="UniProtKB-KW"/>
</dbReference>
<organism evidence="11 12">
    <name type="scientific">Thiobaca trueperi</name>
    <dbReference type="NCBI Taxonomy" id="127458"/>
    <lineage>
        <taxon>Bacteria</taxon>
        <taxon>Pseudomonadati</taxon>
        <taxon>Pseudomonadota</taxon>
        <taxon>Gammaproteobacteria</taxon>
        <taxon>Chromatiales</taxon>
        <taxon>Chromatiaceae</taxon>
        <taxon>Thiobaca</taxon>
    </lineage>
</organism>
<keyword evidence="6" id="KW-0479">Metal-binding</keyword>
<feature type="domain" description="Radical SAM core" evidence="10">
    <location>
        <begin position="143"/>
        <end position="376"/>
    </location>
</feature>
<dbReference type="InterPro" id="IPR013785">
    <property type="entry name" value="Aldolase_TIM"/>
</dbReference>
<dbReference type="SUPFAM" id="SSF102114">
    <property type="entry name" value="Radical SAM enzymes"/>
    <property type="match status" value="1"/>
</dbReference>
<evidence type="ECO:0000256" key="3">
    <source>
        <dbReference type="ARBA" id="ARBA00008703"/>
    </source>
</evidence>
<evidence type="ECO:0000256" key="8">
    <source>
        <dbReference type="ARBA" id="ARBA00023004"/>
    </source>
</evidence>
<dbReference type="SFLD" id="SFLDS00029">
    <property type="entry name" value="Radical_SAM"/>
    <property type="match status" value="1"/>
</dbReference>
<evidence type="ECO:0000256" key="2">
    <source>
        <dbReference type="ARBA" id="ARBA00001966"/>
    </source>
</evidence>
<evidence type="ECO:0000256" key="1">
    <source>
        <dbReference type="ARBA" id="ARBA00001933"/>
    </source>
</evidence>
<dbReference type="AlphaFoldDB" id="A0A4R3N7M0"/>
<evidence type="ECO:0000256" key="9">
    <source>
        <dbReference type="ARBA" id="ARBA00023014"/>
    </source>
</evidence>
<evidence type="ECO:0000259" key="10">
    <source>
        <dbReference type="PROSITE" id="PS51918"/>
    </source>
</evidence>
<comment type="cofactor">
    <cofactor evidence="1">
        <name>pyridoxal 5'-phosphate</name>
        <dbReference type="ChEBI" id="CHEBI:597326"/>
    </cofactor>
</comment>
<sequence>MRNLRATVSTPAFAASSSPTYQPYTLRDLGRIPQLARLPRHVRREIEIVAQVLPFRANNFVVEELIDWRHAPDDPYFRLVFPVREMLRPEHFARMAGVMERGQKEDITAVAQAIRAELNPHPAGQMDRNVPVLDGQSLSGMQHKYPETVLFFPTQGQTCHAYCSFCFRWAQFVGNTDLRFAGRETTLLVEYLQTHPEVTDLLITGGDPLVMKTRTLASYIDAVLQADLPHLTSIRIGTKALTFWPHRFLTDPDADDLLRLFERVNQAGKHLAIMAHFNHYRALAHPQIQEAISRIRNTGAEIRTQSPLLAHINDSPEIWAEMWREQVKAGCIPYYMFLARDTGAQHYFGVPLARAWEIFQAAYQQVSGLARTVRGPSMSTTPGKVQVMGVNEIDGEPVFTLQFLQARNPDWVLRPFFARYDPTALWLDDLQPAQNEERFFFDQP</sequence>
<dbReference type="PANTHER" id="PTHR30538:SF0">
    <property type="entry name" value="L-LYSINE 2,3-AMINOMUTASE AQ_1632-RELATED"/>
    <property type="match status" value="1"/>
</dbReference>
<dbReference type="OrthoDB" id="9768064at2"/>
<dbReference type="Proteomes" id="UP000295717">
    <property type="component" value="Unassembled WGS sequence"/>
</dbReference>
<dbReference type="InterPro" id="IPR003739">
    <property type="entry name" value="Lys_aminomutase/Glu_NH3_mut"/>
</dbReference>
<comment type="cofactor">
    <cofactor evidence="2">
        <name>[4Fe-4S] cluster</name>
        <dbReference type="ChEBI" id="CHEBI:49883"/>
    </cofactor>
</comment>
<accession>A0A4R3N7M0</accession>
<evidence type="ECO:0000256" key="7">
    <source>
        <dbReference type="ARBA" id="ARBA00022898"/>
    </source>
</evidence>
<protein>
    <submittedName>
        <fullName evidence="11">L-lysine 2,3-aminomutase</fullName>
    </submittedName>
</protein>